<name>A0A5C6FX89_9PLAN</name>
<feature type="domain" description="Glycosyl transferase family 1" evidence="2">
    <location>
        <begin position="239"/>
        <end position="321"/>
    </location>
</feature>
<proteinExistence type="predicted"/>
<dbReference type="OrthoDB" id="283384at2"/>
<evidence type="ECO:0000256" key="1">
    <source>
        <dbReference type="ARBA" id="ARBA00022679"/>
    </source>
</evidence>
<keyword evidence="1 3" id="KW-0808">Transferase</keyword>
<evidence type="ECO:0000313" key="4">
    <source>
        <dbReference type="Proteomes" id="UP000316476"/>
    </source>
</evidence>
<dbReference type="Gene3D" id="3.40.50.2000">
    <property type="entry name" value="Glycogen Phosphorylase B"/>
    <property type="match status" value="1"/>
</dbReference>
<dbReference type="GO" id="GO:0016757">
    <property type="term" value="F:glycosyltransferase activity"/>
    <property type="evidence" value="ECO:0007669"/>
    <property type="project" value="InterPro"/>
</dbReference>
<dbReference type="RefSeq" id="WP_146413512.1">
    <property type="nucleotide sequence ID" value="NZ_SJPZ01000001.1"/>
</dbReference>
<dbReference type="PANTHER" id="PTHR46401:SF2">
    <property type="entry name" value="GLYCOSYLTRANSFERASE WBBK-RELATED"/>
    <property type="match status" value="1"/>
</dbReference>
<dbReference type="PANTHER" id="PTHR46401">
    <property type="entry name" value="GLYCOSYLTRANSFERASE WBBK-RELATED"/>
    <property type="match status" value="1"/>
</dbReference>
<dbReference type="SUPFAM" id="SSF53756">
    <property type="entry name" value="UDP-Glycosyltransferase/glycogen phosphorylase"/>
    <property type="match status" value="1"/>
</dbReference>
<gene>
    <name evidence="3" type="ORF">V7x_25780</name>
</gene>
<dbReference type="EMBL" id="SJPZ01000001">
    <property type="protein sequence ID" value="TWU67006.1"/>
    <property type="molecule type" value="Genomic_DNA"/>
</dbReference>
<reference evidence="3 4" key="1">
    <citation type="submission" date="2019-02" db="EMBL/GenBank/DDBJ databases">
        <title>Deep-cultivation of Planctomycetes and their phenomic and genomic characterization uncovers novel biology.</title>
        <authorList>
            <person name="Wiegand S."/>
            <person name="Jogler M."/>
            <person name="Boedeker C."/>
            <person name="Pinto D."/>
            <person name="Vollmers J."/>
            <person name="Rivas-Marin E."/>
            <person name="Kohn T."/>
            <person name="Peeters S.H."/>
            <person name="Heuer A."/>
            <person name="Rast P."/>
            <person name="Oberbeckmann S."/>
            <person name="Bunk B."/>
            <person name="Jeske O."/>
            <person name="Meyerdierks A."/>
            <person name="Storesund J.E."/>
            <person name="Kallscheuer N."/>
            <person name="Luecker S."/>
            <person name="Lage O.M."/>
            <person name="Pohl T."/>
            <person name="Merkel B.J."/>
            <person name="Hornburger P."/>
            <person name="Mueller R.-W."/>
            <person name="Bruemmer F."/>
            <person name="Labrenz M."/>
            <person name="Spormann A.M."/>
            <person name="Op Den Camp H."/>
            <person name="Overmann J."/>
            <person name="Amann R."/>
            <person name="Jetten M.S.M."/>
            <person name="Mascher T."/>
            <person name="Medema M.H."/>
            <person name="Devos D.P."/>
            <person name="Kaster A.-K."/>
            <person name="Ovreas L."/>
            <person name="Rohde M."/>
            <person name="Galperin M.Y."/>
            <person name="Jogler C."/>
        </authorList>
    </citation>
    <scope>NUCLEOTIDE SEQUENCE [LARGE SCALE GENOMIC DNA]</scope>
    <source>
        <strain evidence="3 4">V7</strain>
    </source>
</reference>
<accession>A0A5C6FX89</accession>
<dbReference type="PROSITE" id="PS51257">
    <property type="entry name" value="PROKAR_LIPOPROTEIN"/>
    <property type="match status" value="1"/>
</dbReference>
<dbReference type="AlphaFoldDB" id="A0A5C6FX89"/>
<comment type="caution">
    <text evidence="3">The sequence shown here is derived from an EMBL/GenBank/DDBJ whole genome shotgun (WGS) entry which is preliminary data.</text>
</comment>
<dbReference type="Proteomes" id="UP000316476">
    <property type="component" value="Unassembled WGS sequence"/>
</dbReference>
<dbReference type="Pfam" id="PF00534">
    <property type="entry name" value="Glycos_transf_1"/>
    <property type="match status" value="1"/>
</dbReference>
<evidence type="ECO:0000259" key="2">
    <source>
        <dbReference type="Pfam" id="PF00534"/>
    </source>
</evidence>
<dbReference type="GO" id="GO:0009103">
    <property type="term" value="P:lipopolysaccharide biosynthetic process"/>
    <property type="evidence" value="ECO:0007669"/>
    <property type="project" value="TreeGrafter"/>
</dbReference>
<sequence length="359" mass="40447">MEKIVIHATNVTGLGACKVVDSILKSIDAMESKNWEICCLLPSTGPISDFAPRSEQVTVQRVARRLPKSISRIVEMLWPVSVTRHKPDWVLVLGDIPLRTRIPQLVFIQQAHLISPSINANSSPSWRYRVMRAIARLNASCAKVVVCQTDAMAGDLIQTYPQWSIPNRVKVIRQPVPKGFRSRRPETTRDANSRLKLFYPAAPYPHKNHGLFRELSESSIGEYVEKFVLTVSRSDVCLPEKVFHCIGPINYSQCLEEYSRCDALVFPSLIESYGLPLVEAMAMQKPILAADLPYARTLCGSEAVYFDPRSARSLYDGVKRLKAKLDSGWKPQWHGQLSLLPDSWEEVVKTLLGFLSLDE</sequence>
<protein>
    <submittedName>
        <fullName evidence="3">Glycosyl transferases group 1</fullName>
    </submittedName>
</protein>
<organism evidence="3 4">
    <name type="scientific">Crateriforma conspicua</name>
    <dbReference type="NCBI Taxonomy" id="2527996"/>
    <lineage>
        <taxon>Bacteria</taxon>
        <taxon>Pseudomonadati</taxon>
        <taxon>Planctomycetota</taxon>
        <taxon>Planctomycetia</taxon>
        <taxon>Planctomycetales</taxon>
        <taxon>Planctomycetaceae</taxon>
        <taxon>Crateriforma</taxon>
    </lineage>
</organism>
<dbReference type="InterPro" id="IPR001296">
    <property type="entry name" value="Glyco_trans_1"/>
</dbReference>
<evidence type="ECO:0000313" key="3">
    <source>
        <dbReference type="EMBL" id="TWU67006.1"/>
    </source>
</evidence>